<organism evidence="2 3">
    <name type="scientific">Kitasatospora terrestris</name>
    <dbReference type="NCBI Taxonomy" id="258051"/>
    <lineage>
        <taxon>Bacteria</taxon>
        <taxon>Bacillati</taxon>
        <taxon>Actinomycetota</taxon>
        <taxon>Actinomycetes</taxon>
        <taxon>Kitasatosporales</taxon>
        <taxon>Streptomycetaceae</taxon>
        <taxon>Kitasatospora</taxon>
    </lineage>
</organism>
<reference evidence="3" key="1">
    <citation type="journal article" date="2019" name="Int. J. Syst. Evol. Microbiol.">
        <title>The Global Catalogue of Microorganisms (GCM) 10K type strain sequencing project: providing services to taxonomists for standard genome sequencing and annotation.</title>
        <authorList>
            <consortium name="The Broad Institute Genomics Platform"/>
            <consortium name="The Broad Institute Genome Sequencing Center for Infectious Disease"/>
            <person name="Wu L."/>
            <person name="Ma J."/>
        </authorList>
    </citation>
    <scope>NUCLEOTIDE SEQUENCE [LARGE SCALE GENOMIC DNA]</scope>
    <source>
        <strain evidence="3">JCM 13006</strain>
    </source>
</reference>
<gene>
    <name evidence="2" type="ORF">GCM10023235_02950</name>
</gene>
<keyword evidence="3" id="KW-1185">Reference proteome</keyword>
<evidence type="ECO:0000256" key="1">
    <source>
        <dbReference type="SAM" id="MobiDB-lite"/>
    </source>
</evidence>
<feature type="region of interest" description="Disordered" evidence="1">
    <location>
        <begin position="1"/>
        <end position="73"/>
    </location>
</feature>
<dbReference type="EMBL" id="BAABIS010000001">
    <property type="protein sequence ID" value="GAA4832092.1"/>
    <property type="molecule type" value="Genomic_DNA"/>
</dbReference>
<proteinExistence type="predicted"/>
<feature type="compositionally biased region" description="Basic and acidic residues" evidence="1">
    <location>
        <begin position="1"/>
        <end position="10"/>
    </location>
</feature>
<protein>
    <submittedName>
        <fullName evidence="2">Uncharacterized protein</fullName>
    </submittedName>
</protein>
<name>A0ABP9D7S8_9ACTN</name>
<sequence length="113" mass="12439">MQREEGERLHLGHRPQPEAVGGEDLQDGPHHDHPPKCSARPPAAPPIFPGRRRPREGRLWVPTGGEGDLHPEVARAPGSTHLLGREITGVVSTDPQYRLDLWAALRLAPAQRP</sequence>
<accession>A0ABP9D7S8</accession>
<dbReference type="Proteomes" id="UP001501752">
    <property type="component" value="Unassembled WGS sequence"/>
</dbReference>
<evidence type="ECO:0000313" key="2">
    <source>
        <dbReference type="EMBL" id="GAA4832092.1"/>
    </source>
</evidence>
<evidence type="ECO:0000313" key="3">
    <source>
        <dbReference type="Proteomes" id="UP001501752"/>
    </source>
</evidence>
<comment type="caution">
    <text evidence="2">The sequence shown here is derived from an EMBL/GenBank/DDBJ whole genome shotgun (WGS) entry which is preliminary data.</text>
</comment>